<dbReference type="PANTHER" id="PTHR14119:SF3">
    <property type="entry name" value="ISOCHORISMATASE DOMAIN-CONTAINING PROTEIN 2"/>
    <property type="match status" value="1"/>
</dbReference>
<evidence type="ECO:0000313" key="4">
    <source>
        <dbReference type="Proteomes" id="UP001479436"/>
    </source>
</evidence>
<comment type="caution">
    <text evidence="3">The sequence shown here is derived from an EMBL/GenBank/DDBJ whole genome shotgun (WGS) entry which is preliminary data.</text>
</comment>
<evidence type="ECO:0000313" key="3">
    <source>
        <dbReference type="EMBL" id="KAK9764704.1"/>
    </source>
</evidence>
<dbReference type="EMBL" id="JASJQH010000381">
    <property type="protein sequence ID" value="KAK9764704.1"/>
    <property type="molecule type" value="Genomic_DNA"/>
</dbReference>
<dbReference type="Pfam" id="PF00857">
    <property type="entry name" value="Isochorismatase"/>
    <property type="match status" value="1"/>
</dbReference>
<organism evidence="3 4">
    <name type="scientific">Basidiobolus ranarum</name>
    <dbReference type="NCBI Taxonomy" id="34480"/>
    <lineage>
        <taxon>Eukaryota</taxon>
        <taxon>Fungi</taxon>
        <taxon>Fungi incertae sedis</taxon>
        <taxon>Zoopagomycota</taxon>
        <taxon>Entomophthoromycotina</taxon>
        <taxon>Basidiobolomycetes</taxon>
        <taxon>Basidiobolales</taxon>
        <taxon>Basidiobolaceae</taxon>
        <taxon>Basidiobolus</taxon>
    </lineage>
</organism>
<keyword evidence="4" id="KW-1185">Reference proteome</keyword>
<dbReference type="CDD" id="cd01012">
    <property type="entry name" value="YcaC_related"/>
    <property type="match status" value="1"/>
</dbReference>
<dbReference type="PANTHER" id="PTHR14119">
    <property type="entry name" value="HYDROLASE"/>
    <property type="match status" value="1"/>
</dbReference>
<dbReference type="InterPro" id="IPR036380">
    <property type="entry name" value="Isochorismatase-like_sf"/>
</dbReference>
<evidence type="ECO:0000259" key="2">
    <source>
        <dbReference type="Pfam" id="PF00857"/>
    </source>
</evidence>
<proteinExistence type="inferred from homology"/>
<dbReference type="SUPFAM" id="SSF52499">
    <property type="entry name" value="Isochorismatase-like hydrolases"/>
    <property type="match status" value="1"/>
</dbReference>
<dbReference type="InterPro" id="IPR050993">
    <property type="entry name" value="Isochorismatase_domain"/>
</dbReference>
<dbReference type="Proteomes" id="UP001479436">
    <property type="component" value="Unassembled WGS sequence"/>
</dbReference>
<name>A0ABR2WT37_9FUNG</name>
<evidence type="ECO:0000256" key="1">
    <source>
        <dbReference type="ARBA" id="ARBA00006336"/>
    </source>
</evidence>
<protein>
    <recommendedName>
        <fullName evidence="2">Isochorismatase-like domain-containing protein</fullName>
    </recommendedName>
</protein>
<feature type="domain" description="Isochorismatase-like" evidence="2">
    <location>
        <begin position="17"/>
        <end position="165"/>
    </location>
</feature>
<comment type="similarity">
    <text evidence="1">Belongs to the isochorismatase family.</text>
</comment>
<gene>
    <name evidence="3" type="ORF">K7432_007591</name>
</gene>
<reference evidence="3 4" key="1">
    <citation type="submission" date="2023-04" db="EMBL/GenBank/DDBJ databases">
        <title>Genome of Basidiobolus ranarum AG-B5.</title>
        <authorList>
            <person name="Stajich J.E."/>
            <person name="Carter-House D."/>
            <person name="Gryganskyi A."/>
        </authorList>
    </citation>
    <scope>NUCLEOTIDE SEQUENCE [LARGE SCALE GENOMIC DNA]</scope>
    <source>
        <strain evidence="3 4">AG-B5</strain>
    </source>
</reference>
<sequence>MSISATRAITKINPNSTAFFVCDIQERFRTLIHAFPNVIATAQKMVTAANHLDIPIIVTEQNPKALGKTVQELDISKAKCNVEKSKFSMFLPEVESLLKKDLKVKSVVLFGIESHICVLQTCLDLLEHNYDVHVLSDGVSSMNYPEIDIALARMRQAGASITTSESIIFQLIGDAKHEKFKSISGLTKEYQQATKENKLLFKSNI</sequence>
<dbReference type="Gene3D" id="3.40.50.850">
    <property type="entry name" value="Isochorismatase-like"/>
    <property type="match status" value="1"/>
</dbReference>
<accession>A0ABR2WT37</accession>
<dbReference type="InterPro" id="IPR000868">
    <property type="entry name" value="Isochorismatase-like_dom"/>
</dbReference>